<dbReference type="EMBL" id="JARKIF010000007">
    <property type="protein sequence ID" value="KAJ7634433.1"/>
    <property type="molecule type" value="Genomic_DNA"/>
</dbReference>
<dbReference type="Gene3D" id="3.20.20.60">
    <property type="entry name" value="Phosphoenolpyruvate-binding domains"/>
    <property type="match status" value="1"/>
</dbReference>
<dbReference type="InterPro" id="IPR050251">
    <property type="entry name" value="HpcH-HpaI_aldolase"/>
</dbReference>
<dbReference type="SUPFAM" id="SSF51621">
    <property type="entry name" value="Phosphoenolpyruvate/pyruvate domain"/>
    <property type="match status" value="1"/>
</dbReference>
<dbReference type="InterPro" id="IPR005000">
    <property type="entry name" value="Aldolase/citrate-lyase_domain"/>
</dbReference>
<keyword evidence="2" id="KW-0456">Lyase</keyword>
<reference evidence="4" key="1">
    <citation type="submission" date="2023-03" db="EMBL/GenBank/DDBJ databases">
        <title>Massive genome expansion in bonnet fungi (Mycena s.s.) driven by repeated elements and novel gene families across ecological guilds.</title>
        <authorList>
            <consortium name="Lawrence Berkeley National Laboratory"/>
            <person name="Harder C.B."/>
            <person name="Miyauchi S."/>
            <person name="Viragh M."/>
            <person name="Kuo A."/>
            <person name="Thoen E."/>
            <person name="Andreopoulos B."/>
            <person name="Lu D."/>
            <person name="Skrede I."/>
            <person name="Drula E."/>
            <person name="Henrissat B."/>
            <person name="Morin E."/>
            <person name="Kohler A."/>
            <person name="Barry K."/>
            <person name="LaButti K."/>
            <person name="Morin E."/>
            <person name="Salamov A."/>
            <person name="Lipzen A."/>
            <person name="Mereny Z."/>
            <person name="Hegedus B."/>
            <person name="Baldrian P."/>
            <person name="Stursova M."/>
            <person name="Weitz H."/>
            <person name="Taylor A."/>
            <person name="Grigoriev I.V."/>
            <person name="Nagy L.G."/>
            <person name="Martin F."/>
            <person name="Kauserud H."/>
        </authorList>
    </citation>
    <scope>NUCLEOTIDE SEQUENCE</scope>
    <source>
        <strain evidence="4">9284</strain>
    </source>
</reference>
<dbReference type="PANTHER" id="PTHR30502">
    <property type="entry name" value="2-KETO-3-DEOXY-L-RHAMNONATE ALDOLASE"/>
    <property type="match status" value="1"/>
</dbReference>
<keyword evidence="4" id="KW-0670">Pyruvate</keyword>
<evidence type="ECO:0000256" key="2">
    <source>
        <dbReference type="ARBA" id="ARBA00023239"/>
    </source>
</evidence>
<dbReference type="GO" id="GO:0016832">
    <property type="term" value="F:aldehyde-lyase activity"/>
    <property type="evidence" value="ECO:0007669"/>
    <property type="project" value="TreeGrafter"/>
</dbReference>
<dbReference type="GO" id="GO:0005737">
    <property type="term" value="C:cytoplasm"/>
    <property type="evidence" value="ECO:0007669"/>
    <property type="project" value="TreeGrafter"/>
</dbReference>
<protein>
    <submittedName>
        <fullName evidence="4">Pyruvate/Phosphoenolpyruvate kinase-like domain-containing protein</fullName>
    </submittedName>
</protein>
<proteinExistence type="predicted"/>
<comment type="caution">
    <text evidence="4">The sequence shown here is derived from an EMBL/GenBank/DDBJ whole genome shotgun (WGS) entry which is preliminary data.</text>
</comment>
<dbReference type="GO" id="GO:0016301">
    <property type="term" value="F:kinase activity"/>
    <property type="evidence" value="ECO:0007669"/>
    <property type="project" value="UniProtKB-KW"/>
</dbReference>
<sequence>MDTPAPRFTLDPASQAQFRAPTLQQPANLQAMFRSGKVVIGANLSYPSRHVAKTIAVTGADWCWIDAEHVAWSQADLVECIQVIIHESGGRMIPVVRVPSKTSFDYMAWCLDAGAGGIIVPHLETVAEMKEVIAACRFPPVGHRSFPPFTFLPGVTDTAPEGDNIFTIANKHVAIVPQIETRLGIQNLEEIVKLEEVTAFMIGTGDLRLEMNLSPGMDGEEPEFVQAMDKAKKVSKQLDVPLLGVALGPELIRKRVEQGFKILMVCMDMHTLAYGVMRTLGEVRGVVEEQMQKLTM</sequence>
<dbReference type="InterPro" id="IPR015813">
    <property type="entry name" value="Pyrv/PenolPyrv_kinase-like_dom"/>
</dbReference>
<keyword evidence="4" id="KW-0808">Transferase</keyword>
<evidence type="ECO:0000256" key="1">
    <source>
        <dbReference type="ARBA" id="ARBA00022723"/>
    </source>
</evidence>
<name>A0AAD7FQY1_9AGAR</name>
<evidence type="ECO:0000313" key="5">
    <source>
        <dbReference type="Proteomes" id="UP001221142"/>
    </source>
</evidence>
<evidence type="ECO:0000259" key="3">
    <source>
        <dbReference type="Pfam" id="PF03328"/>
    </source>
</evidence>
<keyword evidence="4" id="KW-0418">Kinase</keyword>
<dbReference type="Pfam" id="PF03328">
    <property type="entry name" value="HpcH_HpaI"/>
    <property type="match status" value="1"/>
</dbReference>
<gene>
    <name evidence="4" type="ORF">FB45DRAFT_829658</name>
</gene>
<accession>A0AAD7FQY1</accession>
<evidence type="ECO:0000313" key="4">
    <source>
        <dbReference type="EMBL" id="KAJ7634433.1"/>
    </source>
</evidence>
<organism evidence="4 5">
    <name type="scientific">Roridomyces roridus</name>
    <dbReference type="NCBI Taxonomy" id="1738132"/>
    <lineage>
        <taxon>Eukaryota</taxon>
        <taxon>Fungi</taxon>
        <taxon>Dikarya</taxon>
        <taxon>Basidiomycota</taxon>
        <taxon>Agaricomycotina</taxon>
        <taxon>Agaricomycetes</taxon>
        <taxon>Agaricomycetidae</taxon>
        <taxon>Agaricales</taxon>
        <taxon>Marasmiineae</taxon>
        <taxon>Mycenaceae</taxon>
        <taxon>Roridomyces</taxon>
    </lineage>
</organism>
<dbReference type="AlphaFoldDB" id="A0AAD7FQY1"/>
<dbReference type="Proteomes" id="UP001221142">
    <property type="component" value="Unassembled WGS sequence"/>
</dbReference>
<dbReference type="PANTHER" id="PTHR30502:SF8">
    <property type="entry name" value="SYNTHASE, PUTATIVE-RELATED"/>
    <property type="match status" value="1"/>
</dbReference>
<keyword evidence="5" id="KW-1185">Reference proteome</keyword>
<dbReference type="GO" id="GO:0046872">
    <property type="term" value="F:metal ion binding"/>
    <property type="evidence" value="ECO:0007669"/>
    <property type="project" value="UniProtKB-KW"/>
</dbReference>
<dbReference type="InterPro" id="IPR040442">
    <property type="entry name" value="Pyrv_kinase-like_dom_sf"/>
</dbReference>
<keyword evidence="1" id="KW-0479">Metal-binding</keyword>
<feature type="domain" description="HpcH/HpaI aldolase/citrate lyase" evidence="3">
    <location>
        <begin position="50"/>
        <end position="272"/>
    </location>
</feature>